<reference evidence="13 14" key="1">
    <citation type="submission" date="2016-11" db="EMBL/GenBank/DDBJ databases">
        <title>Trade-off between light-utilization and light-protection in marine flavobacteria.</title>
        <authorList>
            <person name="Kumagai Y."/>
        </authorList>
    </citation>
    <scope>NUCLEOTIDE SEQUENCE [LARGE SCALE GENOMIC DNA]</scope>
    <source>
        <strain evidence="13 14">NBRC 107125</strain>
    </source>
</reference>
<keyword evidence="4" id="KW-0488">Methylation</keyword>
<dbReference type="Proteomes" id="UP000193450">
    <property type="component" value="Chromosome"/>
</dbReference>
<dbReference type="SUPFAM" id="SSF54523">
    <property type="entry name" value="Pili subunits"/>
    <property type="match status" value="1"/>
</dbReference>
<evidence type="ECO:0000259" key="12">
    <source>
        <dbReference type="Pfam" id="PF12019"/>
    </source>
</evidence>
<keyword evidence="3" id="KW-1003">Cell membrane</keyword>
<evidence type="ECO:0000256" key="2">
    <source>
        <dbReference type="ARBA" id="ARBA00021549"/>
    </source>
</evidence>
<dbReference type="GO" id="GO:0015628">
    <property type="term" value="P:protein secretion by the type II secretion system"/>
    <property type="evidence" value="ECO:0007669"/>
    <property type="project" value="InterPro"/>
</dbReference>
<dbReference type="InterPro" id="IPR045584">
    <property type="entry name" value="Pilin-like"/>
</dbReference>
<evidence type="ECO:0000256" key="11">
    <source>
        <dbReference type="SAM" id="Phobius"/>
    </source>
</evidence>
<evidence type="ECO:0000256" key="6">
    <source>
        <dbReference type="ARBA" id="ARBA00022692"/>
    </source>
</evidence>
<name>A0A1X9NBB6_9GAMM</name>
<dbReference type="Gene3D" id="3.55.40.10">
    <property type="entry name" value="minor pseudopilin epsh domain"/>
    <property type="match status" value="1"/>
</dbReference>
<evidence type="ECO:0000256" key="3">
    <source>
        <dbReference type="ARBA" id="ARBA00022475"/>
    </source>
</evidence>
<evidence type="ECO:0000313" key="13">
    <source>
        <dbReference type="EMBL" id="ARN72839.1"/>
    </source>
</evidence>
<keyword evidence="14" id="KW-1185">Reference proteome</keyword>
<evidence type="ECO:0000256" key="1">
    <source>
        <dbReference type="ARBA" id="ARBA00004377"/>
    </source>
</evidence>
<feature type="domain" description="General secretion pathway GspH" evidence="12">
    <location>
        <begin position="62"/>
        <end position="174"/>
    </location>
</feature>
<dbReference type="KEGG" id="osg:BST96_01195"/>
<protein>
    <recommendedName>
        <fullName evidence="2">Type II secretion system protein H</fullName>
    </recommendedName>
    <alternativeName>
        <fullName evidence="10">General secretion pathway protein H</fullName>
    </alternativeName>
</protein>
<keyword evidence="6 11" id="KW-0812">Transmembrane</keyword>
<keyword evidence="7 11" id="KW-1133">Transmembrane helix</keyword>
<comment type="similarity">
    <text evidence="9">Belongs to the GSP H family.</text>
</comment>
<dbReference type="InterPro" id="IPR022346">
    <property type="entry name" value="T2SS_GspH"/>
</dbReference>
<dbReference type="OrthoDB" id="2313614at2"/>
<keyword evidence="8 11" id="KW-0472">Membrane</keyword>
<accession>A0A1X9NBB6</accession>
<evidence type="ECO:0000256" key="5">
    <source>
        <dbReference type="ARBA" id="ARBA00022519"/>
    </source>
</evidence>
<evidence type="ECO:0000256" key="4">
    <source>
        <dbReference type="ARBA" id="ARBA00022481"/>
    </source>
</evidence>
<evidence type="ECO:0000256" key="7">
    <source>
        <dbReference type="ARBA" id="ARBA00022989"/>
    </source>
</evidence>
<dbReference type="Pfam" id="PF12019">
    <property type="entry name" value="GspH"/>
    <property type="match status" value="1"/>
</dbReference>
<evidence type="ECO:0000256" key="9">
    <source>
        <dbReference type="ARBA" id="ARBA00025772"/>
    </source>
</evidence>
<evidence type="ECO:0000256" key="10">
    <source>
        <dbReference type="ARBA" id="ARBA00030775"/>
    </source>
</evidence>
<dbReference type="EMBL" id="CP019343">
    <property type="protein sequence ID" value="ARN72839.1"/>
    <property type="molecule type" value="Genomic_DNA"/>
</dbReference>
<evidence type="ECO:0000256" key="8">
    <source>
        <dbReference type="ARBA" id="ARBA00023136"/>
    </source>
</evidence>
<dbReference type="AlphaFoldDB" id="A0A1X9NBB6"/>
<gene>
    <name evidence="13" type="ORF">BST96_01195</name>
</gene>
<organism evidence="13 14">
    <name type="scientific">Oceanicoccus sagamiensis</name>
    <dbReference type="NCBI Taxonomy" id="716816"/>
    <lineage>
        <taxon>Bacteria</taxon>
        <taxon>Pseudomonadati</taxon>
        <taxon>Pseudomonadota</taxon>
        <taxon>Gammaproteobacteria</taxon>
        <taxon>Cellvibrionales</taxon>
        <taxon>Spongiibacteraceae</taxon>
        <taxon>Oceanicoccus</taxon>
    </lineage>
</organism>
<sequence length="181" mass="20215">MKINTYHCANTRNKTSSNRHHIGFSLIELLTTLAVVALSLGLGISGLSQWLQHQTEATLFRSLQQISTFARTRAIKDGQYFTVCASQNNTDCQQQWQQQIIVFNDKNTNEVVDKDEALYRVLPLPDNAPCILWKASLGRHYLQFKPSGASNGTAGHFRFCDSQSNNKLVVGLSGRTSIKSL</sequence>
<dbReference type="STRING" id="716816.BST96_01195"/>
<dbReference type="GO" id="GO:0005886">
    <property type="term" value="C:plasma membrane"/>
    <property type="evidence" value="ECO:0007669"/>
    <property type="project" value="UniProtKB-SubCell"/>
</dbReference>
<evidence type="ECO:0000313" key="14">
    <source>
        <dbReference type="Proteomes" id="UP000193450"/>
    </source>
</evidence>
<feature type="transmembrane region" description="Helical" evidence="11">
    <location>
        <begin position="21"/>
        <end position="44"/>
    </location>
</feature>
<dbReference type="GO" id="GO:0015627">
    <property type="term" value="C:type II protein secretion system complex"/>
    <property type="evidence" value="ECO:0007669"/>
    <property type="project" value="InterPro"/>
</dbReference>
<keyword evidence="5" id="KW-0997">Cell inner membrane</keyword>
<comment type="subcellular location">
    <subcellularLocation>
        <location evidence="1">Cell inner membrane</location>
        <topology evidence="1">Single-pass membrane protein</topology>
    </subcellularLocation>
</comment>
<proteinExistence type="inferred from homology"/>
<dbReference type="RefSeq" id="WP_085756931.1">
    <property type="nucleotide sequence ID" value="NZ_CP019343.1"/>
</dbReference>